<dbReference type="OrthoDB" id="23692at2"/>
<dbReference type="SMART" id="SM00052">
    <property type="entry name" value="EAL"/>
    <property type="match status" value="1"/>
</dbReference>
<dbReference type="InterPro" id="IPR050706">
    <property type="entry name" value="Cyclic-di-GMP_PDE-like"/>
</dbReference>
<dbReference type="NCBIfam" id="TIGR00254">
    <property type="entry name" value="GGDEF"/>
    <property type="match status" value="1"/>
</dbReference>
<dbReference type="PROSITE" id="PS50883">
    <property type="entry name" value="EAL"/>
    <property type="match status" value="1"/>
</dbReference>
<accession>C7LZD1</accession>
<evidence type="ECO:0000313" key="3">
    <source>
        <dbReference type="EMBL" id="ACU54089.1"/>
    </source>
</evidence>
<dbReference type="PROSITE" id="PS50887">
    <property type="entry name" value="GGDEF"/>
    <property type="match status" value="1"/>
</dbReference>
<evidence type="ECO:0000259" key="1">
    <source>
        <dbReference type="PROSITE" id="PS50883"/>
    </source>
</evidence>
<dbReference type="Gene3D" id="3.20.20.450">
    <property type="entry name" value="EAL domain"/>
    <property type="match status" value="1"/>
</dbReference>
<dbReference type="InterPro" id="IPR043128">
    <property type="entry name" value="Rev_trsase/Diguanyl_cyclase"/>
</dbReference>
<dbReference type="InterPro" id="IPR035919">
    <property type="entry name" value="EAL_sf"/>
</dbReference>
<dbReference type="EMBL" id="CP001631">
    <property type="protein sequence ID" value="ACU54089.1"/>
    <property type="molecule type" value="Genomic_DNA"/>
</dbReference>
<dbReference type="RefSeq" id="WP_015798575.1">
    <property type="nucleotide sequence ID" value="NC_013124.1"/>
</dbReference>
<dbReference type="SMART" id="SM00267">
    <property type="entry name" value="GGDEF"/>
    <property type="match status" value="1"/>
</dbReference>
<dbReference type="PANTHER" id="PTHR33121">
    <property type="entry name" value="CYCLIC DI-GMP PHOSPHODIESTERASE PDEF"/>
    <property type="match status" value="1"/>
</dbReference>
<dbReference type="GO" id="GO:0071111">
    <property type="term" value="F:cyclic-guanylate-specific phosphodiesterase activity"/>
    <property type="evidence" value="ECO:0007669"/>
    <property type="project" value="InterPro"/>
</dbReference>
<dbReference type="Pfam" id="PF00990">
    <property type="entry name" value="GGDEF"/>
    <property type="match status" value="1"/>
</dbReference>
<dbReference type="Proteomes" id="UP000000771">
    <property type="component" value="Chromosome"/>
</dbReference>
<dbReference type="InterPro" id="IPR001633">
    <property type="entry name" value="EAL_dom"/>
</dbReference>
<evidence type="ECO:0000313" key="4">
    <source>
        <dbReference type="Proteomes" id="UP000000771"/>
    </source>
</evidence>
<dbReference type="Gene3D" id="3.30.70.270">
    <property type="match status" value="1"/>
</dbReference>
<dbReference type="PANTHER" id="PTHR33121:SF79">
    <property type="entry name" value="CYCLIC DI-GMP PHOSPHODIESTERASE PDED-RELATED"/>
    <property type="match status" value="1"/>
</dbReference>
<dbReference type="Pfam" id="PF00563">
    <property type="entry name" value="EAL"/>
    <property type="match status" value="1"/>
</dbReference>
<dbReference type="InterPro" id="IPR000160">
    <property type="entry name" value="GGDEF_dom"/>
</dbReference>
<evidence type="ECO:0000259" key="2">
    <source>
        <dbReference type="PROSITE" id="PS50887"/>
    </source>
</evidence>
<dbReference type="SUPFAM" id="SSF141868">
    <property type="entry name" value="EAL domain-like"/>
    <property type="match status" value="1"/>
</dbReference>
<proteinExistence type="predicted"/>
<dbReference type="InterPro" id="IPR029787">
    <property type="entry name" value="Nucleotide_cyclase"/>
</dbReference>
<dbReference type="SUPFAM" id="SSF55073">
    <property type="entry name" value="Nucleotide cyclase"/>
    <property type="match status" value="1"/>
</dbReference>
<dbReference type="HOGENOM" id="CLU_436584_0_0_11"/>
<dbReference type="eggNOG" id="COG5001">
    <property type="taxonomic scope" value="Bacteria"/>
</dbReference>
<dbReference type="FunFam" id="3.30.70.270:FF:000001">
    <property type="entry name" value="Diguanylate cyclase domain protein"/>
    <property type="match status" value="1"/>
</dbReference>
<dbReference type="STRING" id="525909.Afer_1156"/>
<dbReference type="AlphaFoldDB" id="C7LZD1"/>
<organism evidence="3 4">
    <name type="scientific">Acidimicrobium ferrooxidans (strain DSM 10331 / JCM 15462 / NBRC 103882 / ICP)</name>
    <dbReference type="NCBI Taxonomy" id="525909"/>
    <lineage>
        <taxon>Bacteria</taxon>
        <taxon>Bacillati</taxon>
        <taxon>Actinomycetota</taxon>
        <taxon>Acidimicrobiia</taxon>
        <taxon>Acidimicrobiales</taxon>
        <taxon>Acidimicrobiaceae</taxon>
        <taxon>Acidimicrobium</taxon>
    </lineage>
</organism>
<feature type="domain" description="EAL" evidence="1">
    <location>
        <begin position="290"/>
        <end position="536"/>
    </location>
</feature>
<name>C7LZD1_ACIFD</name>
<reference evidence="3 4" key="1">
    <citation type="journal article" date="2009" name="Stand. Genomic Sci.">
        <title>Complete genome sequence of Acidimicrobium ferrooxidans type strain (ICP).</title>
        <authorList>
            <person name="Clum A."/>
            <person name="Nolan M."/>
            <person name="Lang E."/>
            <person name="Glavina Del Rio T."/>
            <person name="Tice H."/>
            <person name="Copeland A."/>
            <person name="Cheng J.F."/>
            <person name="Lucas S."/>
            <person name="Chen F."/>
            <person name="Bruce D."/>
            <person name="Goodwin L."/>
            <person name="Pitluck S."/>
            <person name="Ivanova N."/>
            <person name="Mavrommatis K."/>
            <person name="Mikhailova N."/>
            <person name="Pati A."/>
            <person name="Chen A."/>
            <person name="Palaniappan K."/>
            <person name="Goker M."/>
            <person name="Spring S."/>
            <person name="Land M."/>
            <person name="Hauser L."/>
            <person name="Chang Y.J."/>
            <person name="Jeffries C.C."/>
            <person name="Chain P."/>
            <person name="Bristow J."/>
            <person name="Eisen J.A."/>
            <person name="Markowitz V."/>
            <person name="Hugenholtz P."/>
            <person name="Kyrpides N.C."/>
            <person name="Klenk H.P."/>
            <person name="Lapidus A."/>
        </authorList>
    </citation>
    <scope>NUCLEOTIDE SEQUENCE [LARGE SCALE GENOMIC DNA]</scope>
    <source>
        <strain evidence="4">DSM 10331 / JCM 15462 / NBRC 103882 / ICP</strain>
    </source>
</reference>
<gene>
    <name evidence="3" type="ordered locus">Afer_1156</name>
</gene>
<dbReference type="CDD" id="cd01948">
    <property type="entry name" value="EAL"/>
    <property type="match status" value="1"/>
</dbReference>
<sequence>MEPNVATSGAPHERTATAVVRRSIAGPPDRELVAALAALADAIEAIDSSTNPALVDAATRIGARLDYLGHRPSTLVALLAALAESLGRHTTADTAVMRALAIATDALFARRERELVRLSMLATRDPLTGLPNRRAFADALQRSWARAKRTGERVTVIALDLDDFKHVNDTYGHRRGDEVMAELAHRLAKAVRATDVVARTGGDEFGLVLDPTGEEAAVEPVLARLERELQRPLATLDGGRLLASAGIASSDALTMEADALLDAADQALYVAKHARPVENEVLRISYWQRTGTPTTGHRLAPPHPSEGISVVYQPIIDLATGRTVRAEALARTDASSAVHSVESLLQAATRAEHARLHRHIVALVLGDLAALGPDARVSVNVDAGVLDDQVLTTTLLHGLDQLAPGQLRIEITERDILLTAHGDVVRRLREHGATISLDDFGTGFASLSRLLTIPVDEIKLDRSVAADRQMGSVASAVLAIAVALGRALDIDLVVEGADSIERAAQFRAIGVPLAQGFAIGEPTASLRQALDTTIDLDTLDRSLVSRDVADARASMWEQAIACLLTAEPDGDLTTCVIAADLDEPRRRAHLEHHRIIAEILGRAGVIDLRRGAERVPSPSSARRGPS</sequence>
<feature type="domain" description="GGDEF" evidence="2">
    <location>
        <begin position="152"/>
        <end position="286"/>
    </location>
</feature>
<dbReference type="CDD" id="cd01949">
    <property type="entry name" value="GGDEF"/>
    <property type="match status" value="1"/>
</dbReference>
<dbReference type="KEGG" id="afo:Afer_1156"/>
<keyword evidence="4" id="KW-1185">Reference proteome</keyword>
<protein>
    <submittedName>
        <fullName evidence="3">Diguanylate cyclase/phosphodiesterase</fullName>
    </submittedName>
</protein>